<name>A0A5A7TLR2_CUCMM</name>
<evidence type="ECO:0000313" key="1">
    <source>
        <dbReference type="EMBL" id="KAA0042375.1"/>
    </source>
</evidence>
<evidence type="ECO:0000313" key="4">
    <source>
        <dbReference type="Proteomes" id="UP000321947"/>
    </source>
</evidence>
<dbReference type="AlphaFoldDB" id="A0A5A7TLR2"/>
<dbReference type="EMBL" id="SSTD01008482">
    <property type="protein sequence ID" value="TYK15494.1"/>
    <property type="molecule type" value="Genomic_DNA"/>
</dbReference>
<sequence>MSLRYQPPKFQQFDGKGNPKQHIIHFIETCENTGSRGDQLVRQFVRSLKGNAFNECKRLEEAEKVEDPNYCKHHRVISYLVEKCLVLKELILRLARKKKIELDLEKVAQTNHATMMIMLKAPPLRMIFEQRESLVQFGTFEPIVVQFY</sequence>
<accession>A0A5A7TLR2</accession>
<dbReference type="EMBL" id="SSTE01016125">
    <property type="protein sequence ID" value="KAA0042375.1"/>
    <property type="molecule type" value="Genomic_DNA"/>
</dbReference>
<dbReference type="PANTHER" id="PTHR33437">
    <property type="entry name" value="OS06G0361200 PROTEIN"/>
    <property type="match status" value="1"/>
</dbReference>
<proteinExistence type="predicted"/>
<gene>
    <name evidence="2" type="ORF">E5676_scaffold477G00800</name>
    <name evidence="1" type="ORF">E6C27_scaffold795G00910</name>
</gene>
<protein>
    <submittedName>
        <fullName evidence="1">Retrotransposon gag protein</fullName>
    </submittedName>
</protein>
<comment type="caution">
    <text evidence="1">The sequence shown here is derived from an EMBL/GenBank/DDBJ whole genome shotgun (WGS) entry which is preliminary data.</text>
</comment>
<dbReference type="Proteomes" id="UP000321393">
    <property type="component" value="Unassembled WGS sequence"/>
</dbReference>
<dbReference type="PANTHER" id="PTHR33437:SF2">
    <property type="entry name" value="OS06G0361200 PROTEIN"/>
    <property type="match status" value="1"/>
</dbReference>
<dbReference type="Proteomes" id="UP000321947">
    <property type="component" value="Unassembled WGS sequence"/>
</dbReference>
<evidence type="ECO:0000313" key="2">
    <source>
        <dbReference type="EMBL" id="TYK15494.1"/>
    </source>
</evidence>
<organism evidence="1 3">
    <name type="scientific">Cucumis melo var. makuwa</name>
    <name type="common">Oriental melon</name>
    <dbReference type="NCBI Taxonomy" id="1194695"/>
    <lineage>
        <taxon>Eukaryota</taxon>
        <taxon>Viridiplantae</taxon>
        <taxon>Streptophyta</taxon>
        <taxon>Embryophyta</taxon>
        <taxon>Tracheophyta</taxon>
        <taxon>Spermatophyta</taxon>
        <taxon>Magnoliopsida</taxon>
        <taxon>eudicotyledons</taxon>
        <taxon>Gunneridae</taxon>
        <taxon>Pentapetalae</taxon>
        <taxon>rosids</taxon>
        <taxon>fabids</taxon>
        <taxon>Cucurbitales</taxon>
        <taxon>Cucurbitaceae</taxon>
        <taxon>Benincaseae</taxon>
        <taxon>Cucumis</taxon>
    </lineage>
</organism>
<reference evidence="3 4" key="1">
    <citation type="submission" date="2019-08" db="EMBL/GenBank/DDBJ databases">
        <title>Draft genome sequences of two oriental melons (Cucumis melo L. var makuwa).</title>
        <authorList>
            <person name="Kwon S.-Y."/>
        </authorList>
    </citation>
    <scope>NUCLEOTIDE SEQUENCE [LARGE SCALE GENOMIC DNA]</scope>
    <source>
        <strain evidence="4">cv. Chang Bougi</strain>
        <strain evidence="3">cv. SW 3</strain>
        <tissue evidence="1">Leaf</tissue>
    </source>
</reference>
<dbReference type="OrthoDB" id="1729438at2759"/>
<evidence type="ECO:0000313" key="3">
    <source>
        <dbReference type="Proteomes" id="UP000321393"/>
    </source>
</evidence>